<evidence type="ECO:0000256" key="2">
    <source>
        <dbReference type="ARBA" id="ARBA00022692"/>
    </source>
</evidence>
<dbReference type="RefSeq" id="WP_188666503.1">
    <property type="nucleotide sequence ID" value="NZ_BMJI01000002.1"/>
</dbReference>
<proteinExistence type="predicted"/>
<keyword evidence="2 5" id="KW-0812">Transmembrane</keyword>
<accession>A0ABQ1NV02</accession>
<protein>
    <submittedName>
        <fullName evidence="7">Membrane protein</fullName>
    </submittedName>
</protein>
<dbReference type="EMBL" id="BMJI01000002">
    <property type="protein sequence ID" value="GGC83572.1"/>
    <property type="molecule type" value="Genomic_DNA"/>
</dbReference>
<evidence type="ECO:0000256" key="5">
    <source>
        <dbReference type="SAM" id="Phobius"/>
    </source>
</evidence>
<feature type="domain" description="NfeD-like C-terminal" evidence="6">
    <location>
        <begin position="90"/>
        <end position="145"/>
    </location>
</feature>
<organism evidence="7 8">
    <name type="scientific">Tersicoccus solisilvae</name>
    <dbReference type="NCBI Taxonomy" id="1882339"/>
    <lineage>
        <taxon>Bacteria</taxon>
        <taxon>Bacillati</taxon>
        <taxon>Actinomycetota</taxon>
        <taxon>Actinomycetes</taxon>
        <taxon>Micrococcales</taxon>
        <taxon>Micrococcaceae</taxon>
        <taxon>Tersicoccus</taxon>
    </lineage>
</organism>
<dbReference type="InterPro" id="IPR012340">
    <property type="entry name" value="NA-bd_OB-fold"/>
</dbReference>
<keyword evidence="3 5" id="KW-1133">Transmembrane helix</keyword>
<comment type="caution">
    <text evidence="7">The sequence shown here is derived from an EMBL/GenBank/DDBJ whole genome shotgun (WGS) entry which is preliminary data.</text>
</comment>
<reference evidence="8" key="1">
    <citation type="journal article" date="2019" name="Int. J. Syst. Evol. Microbiol.">
        <title>The Global Catalogue of Microorganisms (GCM) 10K type strain sequencing project: providing services to taxonomists for standard genome sequencing and annotation.</title>
        <authorList>
            <consortium name="The Broad Institute Genomics Platform"/>
            <consortium name="The Broad Institute Genome Sequencing Center for Infectious Disease"/>
            <person name="Wu L."/>
            <person name="Ma J."/>
        </authorList>
    </citation>
    <scope>NUCLEOTIDE SEQUENCE [LARGE SCALE GENOMIC DNA]</scope>
    <source>
        <strain evidence="8">CGMCC 1.15480</strain>
    </source>
</reference>
<gene>
    <name evidence="7" type="ORF">GCM10011512_07930</name>
</gene>
<dbReference type="Proteomes" id="UP000597761">
    <property type="component" value="Unassembled WGS sequence"/>
</dbReference>
<dbReference type="InterPro" id="IPR002810">
    <property type="entry name" value="NfeD-like_C"/>
</dbReference>
<evidence type="ECO:0000259" key="6">
    <source>
        <dbReference type="Pfam" id="PF01957"/>
    </source>
</evidence>
<dbReference type="PANTHER" id="PTHR33507:SF3">
    <property type="entry name" value="INNER MEMBRANE PROTEIN YBBJ"/>
    <property type="match status" value="1"/>
</dbReference>
<feature type="transmembrane region" description="Helical" evidence="5">
    <location>
        <begin position="51"/>
        <end position="70"/>
    </location>
</feature>
<dbReference type="Pfam" id="PF01957">
    <property type="entry name" value="NfeD"/>
    <property type="match status" value="1"/>
</dbReference>
<keyword evidence="4 5" id="KW-0472">Membrane</keyword>
<dbReference type="PANTHER" id="PTHR33507">
    <property type="entry name" value="INNER MEMBRANE PROTEIN YBBJ"/>
    <property type="match status" value="1"/>
</dbReference>
<evidence type="ECO:0000256" key="4">
    <source>
        <dbReference type="ARBA" id="ARBA00023136"/>
    </source>
</evidence>
<dbReference type="Gene3D" id="2.40.50.140">
    <property type="entry name" value="Nucleic acid-binding proteins"/>
    <property type="match status" value="1"/>
</dbReference>
<keyword evidence="8" id="KW-1185">Reference proteome</keyword>
<dbReference type="SUPFAM" id="SSF141322">
    <property type="entry name" value="NfeD domain-like"/>
    <property type="match status" value="1"/>
</dbReference>
<sequence length="154" mass="16239">MLAWIAQNSWVVWLALVLVLALIEMLTLDLFFIMLSGGALAAMAVSFATDNLVVQILTFCVVALLLVVIVRPVALNHLGRPEAGQRTNIDSLIGEPAVVLEPVGEHSGLVKIGGDTWTARSADGTAIPVGSAVRVHRISGATAIVAHPENRSSL</sequence>
<evidence type="ECO:0000256" key="3">
    <source>
        <dbReference type="ARBA" id="ARBA00022989"/>
    </source>
</evidence>
<evidence type="ECO:0000313" key="8">
    <source>
        <dbReference type="Proteomes" id="UP000597761"/>
    </source>
</evidence>
<comment type="subcellular location">
    <subcellularLocation>
        <location evidence="1">Membrane</location>
        <topology evidence="1">Multi-pass membrane protein</topology>
    </subcellularLocation>
</comment>
<name>A0ABQ1NV02_9MICC</name>
<evidence type="ECO:0000313" key="7">
    <source>
        <dbReference type="EMBL" id="GGC83572.1"/>
    </source>
</evidence>
<dbReference type="InterPro" id="IPR052165">
    <property type="entry name" value="Membrane_assoc_protease"/>
</dbReference>
<evidence type="ECO:0000256" key="1">
    <source>
        <dbReference type="ARBA" id="ARBA00004141"/>
    </source>
</evidence>